<evidence type="ECO:0000256" key="1">
    <source>
        <dbReference type="SAM" id="Phobius"/>
    </source>
</evidence>
<sequence>MKLHYSKILFFSLPLNILEHNNNKPYITPHTSTTTSRMLRECDLYMPKYDNDADMKSVKENFDRRTSQRFEEYDERMNEKRQKSKEQRDKNVQKIIEKDKIEKSLTEKVEKGCLRCGCGLGGVAAGVGIIGPIAVGAWKPTALKVAIAKAITEGTAKIAKASEAARILAGKNALIKGLDLLNIGDLKIGSWELLINQGDYTDVNEIVKIIKLKKTQMCGLNKTLGDTRCQEISTKLGLNSLNSERAPPDITAIEQTVTKIVEETKGPAKAAAEAAEAAEKLAIETTQKGIIDASSYNWYATIGYSVMAILIIVLIMLIIYLILRYRRKKKMNKKLQYTKLLNQ</sequence>
<dbReference type="Proteomes" id="UP000030697">
    <property type="component" value="Unassembled WGS sequence"/>
</dbReference>
<dbReference type="NCBIfam" id="TIGR01477">
    <property type="entry name" value="RIFIN"/>
    <property type="match status" value="1"/>
</dbReference>
<keyword evidence="1" id="KW-0472">Membrane</keyword>
<gene>
    <name evidence="2" type="ORF">C923_00707</name>
</gene>
<keyword evidence="1" id="KW-1133">Transmembrane helix</keyword>
<keyword evidence="1" id="KW-0812">Transmembrane</keyword>
<evidence type="ECO:0000313" key="2">
    <source>
        <dbReference type="EMBL" id="EWC78611.1"/>
    </source>
</evidence>
<dbReference type="AlphaFoldDB" id="W7K3T4"/>
<evidence type="ECO:0000313" key="3">
    <source>
        <dbReference type="Proteomes" id="UP000030697"/>
    </source>
</evidence>
<accession>W7K3T4</accession>
<dbReference type="Pfam" id="PF02009">
    <property type="entry name" value="RIFIN"/>
    <property type="match status" value="1"/>
</dbReference>
<dbReference type="EMBL" id="KE124421">
    <property type="protein sequence ID" value="EWC78611.1"/>
    <property type="molecule type" value="Genomic_DNA"/>
</dbReference>
<proteinExistence type="predicted"/>
<dbReference type="InterPro" id="IPR006373">
    <property type="entry name" value="VSA_Rifin"/>
</dbReference>
<protein>
    <submittedName>
        <fullName evidence="2">Surface antigen</fullName>
    </submittedName>
</protein>
<reference evidence="2 3" key="1">
    <citation type="submission" date="2013-02" db="EMBL/GenBank/DDBJ databases">
        <title>The Genome Sequence of Plasmodium falciparum UGT5.1.</title>
        <authorList>
            <consortium name="The Broad Institute Genome Sequencing Platform"/>
            <consortium name="The Broad Institute Genome Sequencing Center for Infectious Disease"/>
            <person name="Neafsey D."/>
            <person name="Cheeseman I."/>
            <person name="Volkman S."/>
            <person name="Adams J."/>
            <person name="Walker B."/>
            <person name="Young S.K."/>
            <person name="Zeng Q."/>
            <person name="Gargeya S."/>
            <person name="Fitzgerald M."/>
            <person name="Haas B."/>
            <person name="Abouelleil A."/>
            <person name="Alvarado L."/>
            <person name="Arachchi H.M."/>
            <person name="Berlin A.M."/>
            <person name="Chapman S.B."/>
            <person name="Dewar J."/>
            <person name="Goldberg J."/>
            <person name="Griggs A."/>
            <person name="Gujja S."/>
            <person name="Hansen M."/>
            <person name="Howarth C."/>
            <person name="Imamovic A."/>
            <person name="Larimer J."/>
            <person name="McCowan C."/>
            <person name="Murphy C."/>
            <person name="Neiman D."/>
            <person name="Pearson M."/>
            <person name="Priest M."/>
            <person name="Roberts A."/>
            <person name="Saif S."/>
            <person name="Shea T."/>
            <person name="Sisk P."/>
            <person name="Sykes S."/>
            <person name="Wortman J."/>
            <person name="Nusbaum C."/>
            <person name="Birren B."/>
        </authorList>
    </citation>
    <scope>NUCLEOTIDE SEQUENCE [LARGE SCALE GENOMIC DNA]</scope>
    <source>
        <strain evidence="2 3">UGT5.1</strain>
    </source>
</reference>
<feature type="transmembrane region" description="Helical" evidence="1">
    <location>
        <begin position="298"/>
        <end position="323"/>
    </location>
</feature>
<organism evidence="2 3">
    <name type="scientific">Plasmodium falciparum UGT5.1</name>
    <dbReference type="NCBI Taxonomy" id="1237627"/>
    <lineage>
        <taxon>Eukaryota</taxon>
        <taxon>Sar</taxon>
        <taxon>Alveolata</taxon>
        <taxon>Apicomplexa</taxon>
        <taxon>Aconoidasida</taxon>
        <taxon>Haemosporida</taxon>
        <taxon>Plasmodiidae</taxon>
        <taxon>Plasmodium</taxon>
        <taxon>Plasmodium (Laverania)</taxon>
    </lineage>
</organism>
<name>W7K3T4_PLAFA</name>